<dbReference type="RefSeq" id="WP_124709918.1">
    <property type="nucleotide sequence ID" value="NZ_CP033972.1"/>
</dbReference>
<protein>
    <submittedName>
        <fullName evidence="2">Uncharacterized protein</fullName>
    </submittedName>
</protein>
<reference evidence="2 3" key="1">
    <citation type="submission" date="2018-11" db="EMBL/GenBank/DDBJ databases">
        <title>Gordonia insulae sp. nov., isolated from an island soil.</title>
        <authorList>
            <person name="Kim Y.S."/>
            <person name="Kim S.B."/>
        </authorList>
    </citation>
    <scope>NUCLEOTIDE SEQUENCE [LARGE SCALE GENOMIC DNA]</scope>
    <source>
        <strain evidence="2 3">MMS17-SY073</strain>
    </source>
</reference>
<dbReference type="AlphaFoldDB" id="A0A3G8JRM7"/>
<feature type="compositionally biased region" description="Basic and acidic residues" evidence="1">
    <location>
        <begin position="61"/>
        <end position="72"/>
    </location>
</feature>
<gene>
    <name evidence="2" type="ORF">D7316_04195</name>
</gene>
<evidence type="ECO:0000256" key="1">
    <source>
        <dbReference type="SAM" id="MobiDB-lite"/>
    </source>
</evidence>
<dbReference type="Proteomes" id="UP000271469">
    <property type="component" value="Chromosome"/>
</dbReference>
<name>A0A3G8JRM7_9ACTN</name>
<proteinExistence type="predicted"/>
<feature type="region of interest" description="Disordered" evidence="1">
    <location>
        <begin position="1"/>
        <end position="72"/>
    </location>
</feature>
<feature type="compositionally biased region" description="Basic and acidic residues" evidence="1">
    <location>
        <begin position="1"/>
        <end position="37"/>
    </location>
</feature>
<evidence type="ECO:0000313" key="2">
    <source>
        <dbReference type="EMBL" id="AZG47583.1"/>
    </source>
</evidence>
<accession>A0A3G8JRM7</accession>
<sequence>MAHTHEAPDGGDRSELPESDVRLARETVDELEDKHVSIPETGDDTQVDPSAATHSGTDDPSSDKAGDAEPPD</sequence>
<dbReference type="KEGG" id="gom:D7316_04195"/>
<dbReference type="OrthoDB" id="9995645at2"/>
<keyword evidence="3" id="KW-1185">Reference proteome</keyword>
<evidence type="ECO:0000313" key="3">
    <source>
        <dbReference type="Proteomes" id="UP000271469"/>
    </source>
</evidence>
<organism evidence="2 3">
    <name type="scientific">Gordonia insulae</name>
    <dbReference type="NCBI Taxonomy" id="2420509"/>
    <lineage>
        <taxon>Bacteria</taxon>
        <taxon>Bacillati</taxon>
        <taxon>Actinomycetota</taxon>
        <taxon>Actinomycetes</taxon>
        <taxon>Mycobacteriales</taxon>
        <taxon>Gordoniaceae</taxon>
        <taxon>Gordonia</taxon>
    </lineage>
</organism>
<dbReference type="EMBL" id="CP033972">
    <property type="protein sequence ID" value="AZG47583.1"/>
    <property type="molecule type" value="Genomic_DNA"/>
</dbReference>